<sequence length="141" mass="16547">MLRRMGVLGRRRPRAALRRSVVVGVRLPGRVWVQIHRAQNRVRDIAAMAAGYCNDQPGEPGGGYRHWRCARRRRHRGLHRFRNYVWDAQGRTEYAPVDDFPSQPWDRNGTPTRRQARLDQDRRRAAAEKRAAARRARRDTT</sequence>
<dbReference type="AlphaFoldDB" id="D6AD38"/>
<feature type="compositionally biased region" description="Basic and acidic residues" evidence="1">
    <location>
        <begin position="116"/>
        <end position="131"/>
    </location>
</feature>
<reference evidence="3" key="2">
    <citation type="submission" date="2008-12" db="EMBL/GenBank/DDBJ databases">
        <title>Annotation of Streptomyces roseosporus strain NRRL 15998.</title>
        <authorList>
            <consortium name="The Broad Institute Genome Sequencing Platform"/>
            <consortium name="Broad Institute Microbial Sequencing Center"/>
            <person name="Fischbach M."/>
            <person name="Ward D."/>
            <person name="Young S."/>
            <person name="Kodira C.D."/>
            <person name="Zeng Q."/>
            <person name="Koehrsen M."/>
            <person name="Godfrey P."/>
            <person name="Alvarado L."/>
            <person name="Berlin A.M."/>
            <person name="Borenstein D."/>
            <person name="Chen Z."/>
            <person name="Engels R."/>
            <person name="Freedman E."/>
            <person name="Gellesch M."/>
            <person name="Goldberg J."/>
            <person name="Griggs A."/>
            <person name="Gujja S."/>
            <person name="Heiman D.I."/>
            <person name="Hepburn T.A."/>
            <person name="Howarth C."/>
            <person name="Jen D."/>
            <person name="Larson L."/>
            <person name="Lewis B."/>
            <person name="Mehta T."/>
            <person name="Park D."/>
            <person name="Pearson M."/>
            <person name="Roberts A."/>
            <person name="Saif S."/>
            <person name="Shea T.D."/>
            <person name="Shenoy N."/>
            <person name="Sisk P."/>
            <person name="Stolte C."/>
            <person name="Sykes S.N."/>
            <person name="Walk T."/>
            <person name="White J."/>
            <person name="Yandava C."/>
            <person name="Straight P."/>
            <person name="Clardy J."/>
            <person name="Hung D."/>
            <person name="Kolter R."/>
            <person name="Mekalanos J."/>
            <person name="Walker S."/>
            <person name="Walsh C.T."/>
            <person name="Wieland B.L.C."/>
            <person name="Ilzarbe M."/>
            <person name="Galagan J."/>
            <person name="Nusbaum C."/>
            <person name="Birren B."/>
        </authorList>
    </citation>
    <scope>NUCLEOTIDE SEQUENCE [LARGE SCALE GENOMIC DNA]</scope>
    <source>
        <strain evidence="3">NRRL 15998</strain>
    </source>
</reference>
<name>D6AD38_STRFL</name>
<proteinExistence type="predicted"/>
<dbReference type="EMBL" id="DS999644">
    <property type="protein sequence ID" value="EFE74548.2"/>
    <property type="molecule type" value="Genomic_DNA"/>
</dbReference>
<feature type="compositionally biased region" description="Basic residues" evidence="1">
    <location>
        <begin position="132"/>
        <end position="141"/>
    </location>
</feature>
<accession>D6AD38</accession>
<dbReference type="Proteomes" id="UP000003986">
    <property type="component" value="Unassembled WGS sequence"/>
</dbReference>
<reference evidence="3" key="1">
    <citation type="submission" date="2008-10" db="EMBL/GenBank/DDBJ databases">
        <authorList>
            <person name="Molnar K."/>
        </authorList>
    </citation>
    <scope>NUCLEOTIDE SEQUENCE [LARGE SCALE GENOMIC DNA]</scope>
    <source>
        <strain evidence="3">NRRL 15998</strain>
    </source>
</reference>
<evidence type="ECO:0000313" key="3">
    <source>
        <dbReference type="Proteomes" id="UP000003986"/>
    </source>
</evidence>
<feature type="region of interest" description="Disordered" evidence="1">
    <location>
        <begin position="94"/>
        <end position="141"/>
    </location>
</feature>
<gene>
    <name evidence="2" type="ORF">SSGG_01914</name>
</gene>
<evidence type="ECO:0000256" key="1">
    <source>
        <dbReference type="SAM" id="MobiDB-lite"/>
    </source>
</evidence>
<protein>
    <submittedName>
        <fullName evidence="2">Predicted protein</fullName>
    </submittedName>
</protein>
<evidence type="ECO:0000313" key="2">
    <source>
        <dbReference type="EMBL" id="EFE74548.2"/>
    </source>
</evidence>
<organism evidence="2 3">
    <name type="scientific">Streptomyces filamentosus NRRL 15998</name>
    <dbReference type="NCBI Taxonomy" id="457431"/>
    <lineage>
        <taxon>Bacteria</taxon>
        <taxon>Bacillati</taxon>
        <taxon>Actinomycetota</taxon>
        <taxon>Actinomycetes</taxon>
        <taxon>Kitasatosporales</taxon>
        <taxon>Streptomycetaceae</taxon>
        <taxon>Streptomyces</taxon>
    </lineage>
</organism>